<sequence length="222" mass="26010">MPHTDLSAHFDKHDITLIIHKKAVKNVNFRLTFISSRPCFAVSVPHHLSDDDIHRLIMSKSAWAIAHAHKRKHAHTDHSPSHAHPKLWGEPFDVADYLTQHSIRLSKQQRQDHHACRLAIYEHELKARLPTLADTWQPVVGRFADEIRTKKMHTRWGSCNTHEARIWLSTYLPAYPYPCTEYVFVHELCHLIHPNHSPAFWHEVKKAMPDYQTWHKLLKGKP</sequence>
<protein>
    <recommendedName>
        <fullName evidence="1">YgjP-like metallopeptidase domain-containing protein</fullName>
    </recommendedName>
</protein>
<dbReference type="EMBL" id="LZMS01000054">
    <property type="protein sequence ID" value="OBX63097.1"/>
    <property type="molecule type" value="Genomic_DNA"/>
</dbReference>
<dbReference type="PANTHER" id="PTHR30399">
    <property type="entry name" value="UNCHARACTERIZED PROTEIN YGJP"/>
    <property type="match status" value="1"/>
</dbReference>
<dbReference type="PANTHER" id="PTHR30399:SF1">
    <property type="entry name" value="UTP PYROPHOSPHATASE"/>
    <property type="match status" value="1"/>
</dbReference>
<dbReference type="InterPro" id="IPR053136">
    <property type="entry name" value="UTP_pyrophosphatase-like"/>
</dbReference>
<feature type="domain" description="YgjP-like metallopeptidase" evidence="1">
    <location>
        <begin position="40"/>
        <end position="219"/>
    </location>
</feature>
<evidence type="ECO:0000313" key="2">
    <source>
        <dbReference type="EMBL" id="OBX63097.1"/>
    </source>
</evidence>
<dbReference type="CDD" id="cd07344">
    <property type="entry name" value="M48_yhfN_like"/>
    <property type="match status" value="1"/>
</dbReference>
<accession>A0A1B8Q2G3</accession>
<proteinExistence type="predicted"/>
<dbReference type="Pfam" id="PF01863">
    <property type="entry name" value="YgjP-like"/>
    <property type="match status" value="1"/>
</dbReference>
<dbReference type="OrthoDB" id="9811177at2"/>
<dbReference type="Gene3D" id="3.30.2010.10">
    <property type="entry name" value="Metalloproteases ('zincins'), catalytic domain"/>
    <property type="match status" value="1"/>
</dbReference>
<dbReference type="Proteomes" id="UP000092607">
    <property type="component" value="Unassembled WGS sequence"/>
</dbReference>
<name>A0A1B8Q2G3_MORLA</name>
<evidence type="ECO:0000313" key="3">
    <source>
        <dbReference type="Proteomes" id="UP000092607"/>
    </source>
</evidence>
<evidence type="ECO:0000259" key="1">
    <source>
        <dbReference type="Pfam" id="PF01863"/>
    </source>
</evidence>
<dbReference type="InterPro" id="IPR002725">
    <property type="entry name" value="YgjP-like_metallopeptidase"/>
</dbReference>
<dbReference type="AlphaFoldDB" id="A0A1B8Q2G3"/>
<dbReference type="RefSeq" id="WP_065255251.1">
    <property type="nucleotide sequence ID" value="NZ_JARDJM010000018.1"/>
</dbReference>
<organism evidence="2 3">
    <name type="scientific">Moraxella lacunata</name>
    <dbReference type="NCBI Taxonomy" id="477"/>
    <lineage>
        <taxon>Bacteria</taxon>
        <taxon>Pseudomonadati</taxon>
        <taxon>Pseudomonadota</taxon>
        <taxon>Gammaproteobacteria</taxon>
        <taxon>Moraxellales</taxon>
        <taxon>Moraxellaceae</taxon>
        <taxon>Moraxella</taxon>
    </lineage>
</organism>
<reference evidence="2 3" key="1">
    <citation type="submission" date="2016-06" db="EMBL/GenBank/DDBJ databases">
        <title>Draft genome of Moraxella lacunata CCUG 57757A.</title>
        <authorList>
            <person name="Salva-Serra F."/>
            <person name="Engstrom-Jakobsson H."/>
            <person name="Thorell K."/>
            <person name="Gonzales-Siles L."/>
            <person name="Karlsson R."/>
            <person name="Boulund F."/>
            <person name="Engstrand L."/>
            <person name="Kristiansson E."/>
            <person name="Moore E."/>
        </authorList>
    </citation>
    <scope>NUCLEOTIDE SEQUENCE [LARGE SCALE GENOMIC DNA]</scope>
    <source>
        <strain evidence="2 3">CCUG 57757A</strain>
    </source>
</reference>
<comment type="caution">
    <text evidence="2">The sequence shown here is derived from an EMBL/GenBank/DDBJ whole genome shotgun (WGS) entry which is preliminary data.</text>
</comment>
<gene>
    <name evidence="2" type="ORF">A9309_06210</name>
</gene>